<accession>A0A2I6PDM7</accession>
<proteinExistence type="predicted"/>
<dbReference type="Proteomes" id="UP000240469">
    <property type="component" value="Segment"/>
</dbReference>
<evidence type="ECO:0000313" key="2">
    <source>
        <dbReference type="EMBL" id="AUM57837.1"/>
    </source>
</evidence>
<evidence type="ECO:0000313" key="3">
    <source>
        <dbReference type="Proteomes" id="UP000240469"/>
    </source>
</evidence>
<keyword evidence="3" id="KW-1185">Reference proteome</keyword>
<evidence type="ECO:0000256" key="1">
    <source>
        <dbReference type="SAM" id="Phobius"/>
    </source>
</evidence>
<keyword evidence="1" id="KW-0472">Membrane</keyword>
<dbReference type="GeneID" id="65072727"/>
<reference evidence="3" key="1">
    <citation type="submission" date="2017-10" db="EMBL/GenBank/DDBJ databases">
        <title>Characterization of PVL bacteriophage from community-associated Staphylococcus aureus in Western Australia.</title>
        <authorList>
            <person name="O'Brien F.G."/>
            <person name="Baines S.L."/>
            <person name="Howden B.P."/>
            <person name="Coombs G.W."/>
        </authorList>
    </citation>
    <scope>NUCLEOTIDE SEQUENCE [LARGE SCALE GENOMIC DNA]</scope>
</reference>
<sequence>MRHRVKKKRKRKSRRRTMAKRLKHDIYRALGEYIINRNSILLNEEQLKVAKEYKPILMKMYRKVSKEKRKRKIKIFIKKIPEYILSFIYALMYWATIPFDYIGNKADDLRVSYGNNRGYNRFSKARKELNEYAYNEVLPRLEEKETDDMTEIHQRFLKDKGIVKELIKK</sequence>
<keyword evidence="1" id="KW-1133">Transmembrane helix</keyword>
<dbReference type="RefSeq" id="YP_010083732.1">
    <property type="nucleotide sequence ID" value="NC_055047.1"/>
</dbReference>
<feature type="transmembrane region" description="Helical" evidence="1">
    <location>
        <begin position="76"/>
        <end position="95"/>
    </location>
</feature>
<dbReference type="KEGG" id="vg:65072727"/>
<dbReference type="EMBL" id="MG029511">
    <property type="protein sequence ID" value="AUM57837.1"/>
    <property type="molecule type" value="Genomic_DNA"/>
</dbReference>
<organism evidence="2 3">
    <name type="scientific">Staphylococcus phage phiSa2wa_st30</name>
    <dbReference type="NCBI Taxonomy" id="2060950"/>
    <lineage>
        <taxon>Viruses</taxon>
        <taxon>Duplodnaviria</taxon>
        <taxon>Heunggongvirae</taxon>
        <taxon>Uroviricota</taxon>
        <taxon>Caudoviricetes</taxon>
        <taxon>Triavirus</taxon>
        <taxon>Triavirus st30</taxon>
    </lineage>
</organism>
<name>A0A2I6PDM7_9CAUD</name>
<protein>
    <submittedName>
        <fullName evidence="2">Uncharacterized protein</fullName>
    </submittedName>
</protein>
<keyword evidence="1" id="KW-0812">Transmembrane</keyword>